<evidence type="ECO:0000256" key="1">
    <source>
        <dbReference type="ARBA" id="ARBA00010199"/>
    </source>
</evidence>
<evidence type="ECO:0000256" key="2">
    <source>
        <dbReference type="SAM" id="Phobius"/>
    </source>
</evidence>
<accession>A0A2P6TUQ2</accession>
<keyword evidence="4" id="KW-1185">Reference proteome</keyword>
<dbReference type="STRING" id="3076.A0A2P6TUQ2"/>
<gene>
    <name evidence="3" type="ORF">C2E21_3467</name>
</gene>
<dbReference type="PANTHER" id="PTHR11206">
    <property type="entry name" value="MULTIDRUG RESISTANCE PROTEIN"/>
    <property type="match status" value="1"/>
</dbReference>
<dbReference type="Pfam" id="PF01554">
    <property type="entry name" value="MatE"/>
    <property type="match status" value="1"/>
</dbReference>
<dbReference type="GO" id="GO:0042910">
    <property type="term" value="F:xenobiotic transmembrane transporter activity"/>
    <property type="evidence" value="ECO:0007669"/>
    <property type="project" value="InterPro"/>
</dbReference>
<dbReference type="InterPro" id="IPR002528">
    <property type="entry name" value="MATE_fam"/>
</dbReference>
<keyword evidence="2" id="KW-1133">Transmembrane helix</keyword>
<evidence type="ECO:0000313" key="3">
    <source>
        <dbReference type="EMBL" id="PRW57795.1"/>
    </source>
</evidence>
<keyword evidence="2" id="KW-0812">Transmembrane</keyword>
<dbReference type="AlphaFoldDB" id="A0A2P6TUQ2"/>
<evidence type="ECO:0000313" key="4">
    <source>
        <dbReference type="Proteomes" id="UP000239899"/>
    </source>
</evidence>
<dbReference type="GO" id="GO:0015297">
    <property type="term" value="F:antiporter activity"/>
    <property type="evidence" value="ECO:0007669"/>
    <property type="project" value="InterPro"/>
</dbReference>
<keyword evidence="2" id="KW-0472">Membrane</keyword>
<name>A0A2P6TUQ2_CHLSO</name>
<proteinExistence type="inferred from homology"/>
<sequence>MTGASAPELREPLLATVRVEDGDGGDCEAQLPSLSAEMKLQARMALPLAVGHITNWLLAVISLAFVGHIGRAKLAAATLAQTLYNLICKVLMAGMLGMLDTYASQAVGAGNYSSLGSLWRHLDGRAVHATEPHPHRPALFLSLLAVAKPCYAALQKG</sequence>
<comment type="caution">
    <text evidence="3">The sequence shown here is derived from an EMBL/GenBank/DDBJ whole genome shotgun (WGS) entry which is preliminary data.</text>
</comment>
<comment type="similarity">
    <text evidence="1">Belongs to the multi antimicrobial extrusion (MATE) (TC 2.A.66.1) family.</text>
</comment>
<reference evidence="3 4" key="1">
    <citation type="journal article" date="2018" name="Plant J.">
        <title>Genome sequences of Chlorella sorokiniana UTEX 1602 and Micractinium conductrix SAG 241.80: implications to maltose excretion by a green alga.</title>
        <authorList>
            <person name="Arriola M.B."/>
            <person name="Velmurugan N."/>
            <person name="Zhang Y."/>
            <person name="Plunkett M.H."/>
            <person name="Hondzo H."/>
            <person name="Barney B.M."/>
        </authorList>
    </citation>
    <scope>NUCLEOTIDE SEQUENCE [LARGE SCALE GENOMIC DNA]</scope>
    <source>
        <strain evidence="4">UTEX 1602</strain>
    </source>
</reference>
<feature type="transmembrane region" description="Helical" evidence="2">
    <location>
        <begin position="44"/>
        <end position="66"/>
    </location>
</feature>
<dbReference type="OrthoDB" id="2126698at2759"/>
<protein>
    <submittedName>
        <fullName evidence="3">DETOXIFICATION 16-like isoform X3</fullName>
    </submittedName>
</protein>
<dbReference type="GO" id="GO:0016020">
    <property type="term" value="C:membrane"/>
    <property type="evidence" value="ECO:0007669"/>
    <property type="project" value="InterPro"/>
</dbReference>
<dbReference type="Proteomes" id="UP000239899">
    <property type="component" value="Unassembled WGS sequence"/>
</dbReference>
<organism evidence="3 4">
    <name type="scientific">Chlorella sorokiniana</name>
    <name type="common">Freshwater green alga</name>
    <dbReference type="NCBI Taxonomy" id="3076"/>
    <lineage>
        <taxon>Eukaryota</taxon>
        <taxon>Viridiplantae</taxon>
        <taxon>Chlorophyta</taxon>
        <taxon>core chlorophytes</taxon>
        <taxon>Trebouxiophyceae</taxon>
        <taxon>Chlorellales</taxon>
        <taxon>Chlorellaceae</taxon>
        <taxon>Chlorella clade</taxon>
        <taxon>Chlorella</taxon>
    </lineage>
</organism>
<dbReference type="EMBL" id="LHPG02000006">
    <property type="protein sequence ID" value="PRW57795.1"/>
    <property type="molecule type" value="Genomic_DNA"/>
</dbReference>